<dbReference type="SUPFAM" id="SSF51735">
    <property type="entry name" value="NAD(P)-binding Rossmann-fold domains"/>
    <property type="match status" value="1"/>
</dbReference>
<sequence length="44" mass="4299">MTVSSAAFTGKAVFVTRAGSGIGRTTAVAFATSHALVVDGGQTV</sequence>
<gene>
    <name evidence="1" type="ORF">QF035_003988</name>
</gene>
<proteinExistence type="predicted"/>
<accession>A0ABU0SSD7</accession>
<dbReference type="EMBL" id="JAUSZI010000002">
    <property type="protein sequence ID" value="MDQ1026406.1"/>
    <property type="molecule type" value="Genomic_DNA"/>
</dbReference>
<dbReference type="Proteomes" id="UP001230328">
    <property type="component" value="Unassembled WGS sequence"/>
</dbReference>
<reference evidence="1 2" key="1">
    <citation type="submission" date="2023-07" db="EMBL/GenBank/DDBJ databases">
        <title>Comparative genomics of wheat-associated soil bacteria to identify genetic determinants of phenazine resistance.</title>
        <authorList>
            <person name="Mouncey N."/>
        </authorList>
    </citation>
    <scope>NUCLEOTIDE SEQUENCE [LARGE SCALE GENOMIC DNA]</scope>
    <source>
        <strain evidence="1 2">V2I4</strain>
    </source>
</reference>
<evidence type="ECO:0000313" key="1">
    <source>
        <dbReference type="EMBL" id="MDQ1026406.1"/>
    </source>
</evidence>
<organism evidence="1 2">
    <name type="scientific">Streptomyces umbrinus</name>
    <dbReference type="NCBI Taxonomy" id="67370"/>
    <lineage>
        <taxon>Bacteria</taxon>
        <taxon>Bacillati</taxon>
        <taxon>Actinomycetota</taxon>
        <taxon>Actinomycetes</taxon>
        <taxon>Kitasatosporales</taxon>
        <taxon>Streptomycetaceae</taxon>
        <taxon>Streptomyces</taxon>
        <taxon>Streptomyces phaeochromogenes group</taxon>
    </lineage>
</organism>
<dbReference type="RefSeq" id="WP_307521723.1">
    <property type="nucleotide sequence ID" value="NZ_JAUSZI010000002.1"/>
</dbReference>
<comment type="caution">
    <text evidence="1">The sequence shown here is derived from an EMBL/GenBank/DDBJ whole genome shotgun (WGS) entry which is preliminary data.</text>
</comment>
<dbReference type="InterPro" id="IPR036291">
    <property type="entry name" value="NAD(P)-bd_dom_sf"/>
</dbReference>
<evidence type="ECO:0000313" key="2">
    <source>
        <dbReference type="Proteomes" id="UP001230328"/>
    </source>
</evidence>
<protein>
    <submittedName>
        <fullName evidence="1">NAD(P)-dependent dehydrogenase (Short-subunit alcohol dehydrogenase family)</fullName>
    </submittedName>
</protein>
<name>A0ABU0SSD7_9ACTN</name>
<keyword evidence="2" id="KW-1185">Reference proteome</keyword>